<evidence type="ECO:0000256" key="10">
    <source>
        <dbReference type="RuleBase" id="RU364052"/>
    </source>
</evidence>
<proteinExistence type="inferred from homology"/>
<keyword evidence="10" id="KW-0963">Cytoplasm</keyword>
<keyword evidence="7 10" id="KW-0285">Flavoprotein</keyword>
<dbReference type="Pfam" id="PF01593">
    <property type="entry name" value="Amino_oxidase"/>
    <property type="match status" value="1"/>
</dbReference>
<dbReference type="NCBIfam" id="TIGR00562">
    <property type="entry name" value="proto_IX_ox"/>
    <property type="match status" value="1"/>
</dbReference>
<dbReference type="Proteomes" id="UP000784880">
    <property type="component" value="Unassembled WGS sequence"/>
</dbReference>
<dbReference type="NCBIfam" id="NF008845">
    <property type="entry name" value="PRK11883.1-5"/>
    <property type="match status" value="1"/>
</dbReference>
<comment type="pathway">
    <text evidence="3 10">Porphyrin-containing compound metabolism; protoheme biosynthesis.</text>
</comment>
<comment type="similarity">
    <text evidence="4 10">Belongs to the protoporphyrinogen/coproporphyrinogen oxidase family. Coproporphyrinogen III oxidase subfamily.</text>
</comment>
<keyword evidence="13" id="KW-1185">Reference proteome</keyword>
<comment type="cofactor">
    <cofactor evidence="2 10">
        <name>FAD</name>
        <dbReference type="ChEBI" id="CHEBI:57692"/>
    </cofactor>
</comment>
<gene>
    <name evidence="12" type="primary">hemY</name>
    <name evidence="12" type="ORF">KS419_19845</name>
</gene>
<name>A0ABS6JNK2_9BACI</name>
<dbReference type="PANTHER" id="PTHR42923:SF3">
    <property type="entry name" value="PROTOPORPHYRINOGEN OXIDASE"/>
    <property type="match status" value="1"/>
</dbReference>
<comment type="subcellular location">
    <subcellularLocation>
        <location evidence="10">Cytoplasm</location>
    </subcellularLocation>
</comment>
<evidence type="ECO:0000256" key="5">
    <source>
        <dbReference type="ARBA" id="ARBA00012402"/>
    </source>
</evidence>
<accession>A0ABS6JNK2</accession>
<dbReference type="EMBL" id="JAHQCS010000160">
    <property type="protein sequence ID" value="MBU9713990.1"/>
    <property type="molecule type" value="Genomic_DNA"/>
</dbReference>
<dbReference type="RefSeq" id="WP_217068257.1">
    <property type="nucleotide sequence ID" value="NZ_JAHQCS010000160.1"/>
</dbReference>
<evidence type="ECO:0000256" key="3">
    <source>
        <dbReference type="ARBA" id="ARBA00004744"/>
    </source>
</evidence>
<dbReference type="PANTHER" id="PTHR42923">
    <property type="entry name" value="PROTOPORPHYRINOGEN OXIDASE"/>
    <property type="match status" value="1"/>
</dbReference>
<evidence type="ECO:0000259" key="11">
    <source>
        <dbReference type="Pfam" id="PF01593"/>
    </source>
</evidence>
<evidence type="ECO:0000313" key="13">
    <source>
        <dbReference type="Proteomes" id="UP000784880"/>
    </source>
</evidence>
<evidence type="ECO:0000256" key="9">
    <source>
        <dbReference type="ARBA" id="ARBA00023002"/>
    </source>
</evidence>
<comment type="catalytic activity">
    <reaction evidence="1">
        <text>coproporphyrinogen III + 3 O2 = coproporphyrin III + 3 H2O2</text>
        <dbReference type="Rhea" id="RHEA:43436"/>
        <dbReference type="ChEBI" id="CHEBI:15379"/>
        <dbReference type="ChEBI" id="CHEBI:16240"/>
        <dbReference type="ChEBI" id="CHEBI:57309"/>
        <dbReference type="ChEBI" id="CHEBI:131725"/>
        <dbReference type="EC" id="1.3.3.15"/>
    </reaction>
    <physiologicalReaction direction="left-to-right" evidence="1">
        <dbReference type="Rhea" id="RHEA:43437"/>
    </physiologicalReaction>
</comment>
<evidence type="ECO:0000256" key="1">
    <source>
        <dbReference type="ARBA" id="ARBA00001755"/>
    </source>
</evidence>
<organism evidence="12 13">
    <name type="scientific">Evansella tamaricis</name>
    <dbReference type="NCBI Taxonomy" id="2069301"/>
    <lineage>
        <taxon>Bacteria</taxon>
        <taxon>Bacillati</taxon>
        <taxon>Bacillota</taxon>
        <taxon>Bacilli</taxon>
        <taxon>Bacillales</taxon>
        <taxon>Bacillaceae</taxon>
        <taxon>Evansella</taxon>
    </lineage>
</organism>
<keyword evidence="8 10" id="KW-0274">FAD</keyword>
<reference evidence="12 13" key="1">
    <citation type="submission" date="2021-06" db="EMBL/GenBank/DDBJ databases">
        <title>Bacillus sp. RD4P76, an endophyte from a halophyte.</title>
        <authorList>
            <person name="Sun J.-Q."/>
        </authorList>
    </citation>
    <scope>NUCLEOTIDE SEQUENCE [LARGE SCALE GENOMIC DNA]</scope>
    <source>
        <strain evidence="12 13">CGMCC 1.15917</strain>
    </source>
</reference>
<dbReference type="EC" id="1.3.3.15" evidence="5 10"/>
<comment type="caution">
    <text evidence="12">The sequence shown here is derived from an EMBL/GenBank/DDBJ whole genome shotgun (WGS) entry which is preliminary data.</text>
</comment>
<dbReference type="InterPro" id="IPR002937">
    <property type="entry name" value="Amino_oxidase"/>
</dbReference>
<keyword evidence="9 10" id="KW-0560">Oxidoreductase</keyword>
<comment type="function">
    <text evidence="10">Involved in coproporphyrin-dependent heme b biosynthesis. Catalyzes the oxidation of coproporphyrinogen III to coproporphyrin III.</text>
</comment>
<sequence length="476" mass="52531">MAKKRVAIIGGGITGISTAFYLQKEIEKGLNAEYVLYESKNRLGGKIETVKRDGFVIELGPDSFLARKFSASQLAKDVGLGDDLVRNSAGKSYILKKGKLYPMPGGAIYGIPTQWGPFLQTRLISPAGKVRAAGDLLKPRVIKNGDDVSLGHFFRERLGNEVVENLIDPLLSGIYAGNIDRISLQATFPQFQQIEENYRSLIIGMKSSIARQQGNQPSKPKGMQGEKKTPGGMFLSIKNGGLGSLVDAVEDKLYKDSVVKNAKIAKVNKQGEQYFLRFEDGRTDVVDHLVFTTPHFVTYELLKNLSSVEPLQEIPATSVATVVLAFPKSSIKKDIDGSGFVVASKKDYSITACTWTHRKWAHSTPEGFALLRGYVGRAGDEEIVGKSDKEIVELVMKDLSGIMEIEGEPEFQIIKRWKRAMPQYEVGHLERLKKVYDGLEKEHPNLYITGGSFKGIGLPDCIDQAKSTIKDLIKTL</sequence>
<feature type="domain" description="Amine oxidase" evidence="11">
    <location>
        <begin position="13"/>
        <end position="466"/>
    </location>
</feature>
<dbReference type="InterPro" id="IPR050464">
    <property type="entry name" value="Zeta_carotene_desat/Oxidored"/>
</dbReference>
<dbReference type="GO" id="GO:0004729">
    <property type="term" value="F:oxygen-dependent protoporphyrinogen oxidase activity"/>
    <property type="evidence" value="ECO:0007669"/>
    <property type="project" value="UniProtKB-EC"/>
</dbReference>
<evidence type="ECO:0000256" key="2">
    <source>
        <dbReference type="ARBA" id="ARBA00001974"/>
    </source>
</evidence>
<evidence type="ECO:0000256" key="4">
    <source>
        <dbReference type="ARBA" id="ARBA00008310"/>
    </source>
</evidence>
<evidence type="ECO:0000256" key="7">
    <source>
        <dbReference type="ARBA" id="ARBA00022630"/>
    </source>
</evidence>
<evidence type="ECO:0000313" key="12">
    <source>
        <dbReference type="EMBL" id="MBU9713990.1"/>
    </source>
</evidence>
<evidence type="ECO:0000256" key="6">
    <source>
        <dbReference type="ARBA" id="ARBA00019046"/>
    </source>
</evidence>
<dbReference type="InterPro" id="IPR004572">
    <property type="entry name" value="Protoporphyrinogen_oxidase"/>
</dbReference>
<protein>
    <recommendedName>
        <fullName evidence="6 10">Coproporphyrinogen III oxidase</fullName>
        <ecNumber evidence="5 10">1.3.3.15</ecNumber>
    </recommendedName>
</protein>
<evidence type="ECO:0000256" key="8">
    <source>
        <dbReference type="ARBA" id="ARBA00022827"/>
    </source>
</evidence>
<keyword evidence="10" id="KW-0350">Heme biosynthesis</keyword>